<comment type="caution">
    <text evidence="12">The sequence shown here is derived from an EMBL/GenBank/DDBJ whole genome shotgun (WGS) entry which is preliminary data.</text>
</comment>
<dbReference type="EMBL" id="PDSK01000126">
    <property type="protein sequence ID" value="PIE31860.1"/>
    <property type="molecule type" value="Genomic_DNA"/>
</dbReference>
<keyword evidence="4" id="KW-1003">Cell membrane</keyword>
<dbReference type="InterPro" id="IPR003593">
    <property type="entry name" value="AAA+_ATPase"/>
</dbReference>
<dbReference type="CDD" id="cd03215">
    <property type="entry name" value="ABC_Carb_Monos_II"/>
    <property type="match status" value="1"/>
</dbReference>
<dbReference type="PANTHER" id="PTHR43790">
    <property type="entry name" value="CARBOHYDRATE TRANSPORT ATP-BINDING PROTEIN MG119-RELATED"/>
    <property type="match status" value="1"/>
</dbReference>
<comment type="subcellular location">
    <subcellularLocation>
        <location evidence="2">Cell inner membrane</location>
    </subcellularLocation>
    <subcellularLocation>
        <location evidence="1">Cell membrane</location>
        <topology evidence="1">Peripheral membrane protein</topology>
    </subcellularLocation>
</comment>
<evidence type="ECO:0000256" key="3">
    <source>
        <dbReference type="ARBA" id="ARBA00022448"/>
    </source>
</evidence>
<dbReference type="InterPro" id="IPR027417">
    <property type="entry name" value="P-loop_NTPase"/>
</dbReference>
<evidence type="ECO:0000256" key="6">
    <source>
        <dbReference type="ARBA" id="ARBA00022737"/>
    </source>
</evidence>
<dbReference type="InterPro" id="IPR050107">
    <property type="entry name" value="ABC_carbohydrate_import_ATPase"/>
</dbReference>
<evidence type="ECO:0000313" key="12">
    <source>
        <dbReference type="EMBL" id="PIE31860.1"/>
    </source>
</evidence>
<dbReference type="AlphaFoldDB" id="A0A2G6K922"/>
<dbReference type="FunFam" id="3.40.50.300:FF:000127">
    <property type="entry name" value="Ribose import ATP-binding protein RbsA"/>
    <property type="match status" value="1"/>
</dbReference>
<dbReference type="PROSITE" id="PS50893">
    <property type="entry name" value="ABC_TRANSPORTER_2"/>
    <property type="match status" value="2"/>
</dbReference>
<dbReference type="CDD" id="cd03216">
    <property type="entry name" value="ABC_Carb_Monos_I"/>
    <property type="match status" value="1"/>
</dbReference>
<dbReference type="Gene3D" id="3.40.50.300">
    <property type="entry name" value="P-loop containing nucleotide triphosphate hydrolases"/>
    <property type="match status" value="2"/>
</dbReference>
<keyword evidence="5" id="KW-0762">Sugar transport</keyword>
<name>A0A2G6K922_9BACT</name>
<evidence type="ECO:0000256" key="1">
    <source>
        <dbReference type="ARBA" id="ARBA00004202"/>
    </source>
</evidence>
<feature type="domain" description="ABC transporter" evidence="11">
    <location>
        <begin position="253"/>
        <end position="492"/>
    </location>
</feature>
<keyword evidence="10" id="KW-0472">Membrane</keyword>
<dbReference type="InterPro" id="IPR003439">
    <property type="entry name" value="ABC_transporter-like_ATP-bd"/>
</dbReference>
<organism evidence="12 13">
    <name type="scientific">candidate division KSB3 bacterium</name>
    <dbReference type="NCBI Taxonomy" id="2044937"/>
    <lineage>
        <taxon>Bacteria</taxon>
        <taxon>candidate division KSB3</taxon>
    </lineage>
</organism>
<reference evidence="12 13" key="1">
    <citation type="submission" date="2017-10" db="EMBL/GenBank/DDBJ databases">
        <title>Novel microbial diversity and functional potential in the marine mammal oral microbiome.</title>
        <authorList>
            <person name="Dudek N.K."/>
            <person name="Sun C.L."/>
            <person name="Burstein D."/>
            <person name="Kantor R.S."/>
            <person name="Aliaga Goltsman D.S."/>
            <person name="Bik E.M."/>
            <person name="Thomas B.C."/>
            <person name="Banfield J.F."/>
            <person name="Relman D.A."/>
        </authorList>
    </citation>
    <scope>NUCLEOTIDE SEQUENCE [LARGE SCALE GENOMIC DNA]</scope>
    <source>
        <strain evidence="12">DOLJORAL78_47_16</strain>
    </source>
</reference>
<protein>
    <submittedName>
        <fullName evidence="12">D-xylose ABC transporter ATP-binding protein</fullName>
    </submittedName>
</protein>
<dbReference type="PROSITE" id="PS00211">
    <property type="entry name" value="ABC_TRANSPORTER_1"/>
    <property type="match status" value="1"/>
</dbReference>
<evidence type="ECO:0000313" key="13">
    <source>
        <dbReference type="Proteomes" id="UP000230821"/>
    </source>
</evidence>
<evidence type="ECO:0000256" key="8">
    <source>
        <dbReference type="ARBA" id="ARBA00022840"/>
    </source>
</evidence>
<dbReference type="InterPro" id="IPR017871">
    <property type="entry name" value="ABC_transporter-like_CS"/>
</dbReference>
<feature type="domain" description="ABC transporter" evidence="11">
    <location>
        <begin position="7"/>
        <end position="243"/>
    </location>
</feature>
<evidence type="ECO:0000256" key="7">
    <source>
        <dbReference type="ARBA" id="ARBA00022741"/>
    </source>
</evidence>
<evidence type="ECO:0000256" key="9">
    <source>
        <dbReference type="ARBA" id="ARBA00022967"/>
    </source>
</evidence>
<dbReference type="GO" id="GO:0016887">
    <property type="term" value="F:ATP hydrolysis activity"/>
    <property type="evidence" value="ECO:0007669"/>
    <property type="project" value="InterPro"/>
</dbReference>
<dbReference type="Pfam" id="PF00005">
    <property type="entry name" value="ABC_tran"/>
    <property type="match status" value="2"/>
</dbReference>
<keyword evidence="3" id="KW-0813">Transport</keyword>
<dbReference type="GO" id="GO:0005524">
    <property type="term" value="F:ATP binding"/>
    <property type="evidence" value="ECO:0007669"/>
    <property type="project" value="UniProtKB-KW"/>
</dbReference>
<evidence type="ECO:0000256" key="2">
    <source>
        <dbReference type="ARBA" id="ARBA00004533"/>
    </source>
</evidence>
<dbReference type="SMART" id="SM00382">
    <property type="entry name" value="AAA"/>
    <property type="match status" value="2"/>
</dbReference>
<dbReference type="GO" id="GO:0005886">
    <property type="term" value="C:plasma membrane"/>
    <property type="evidence" value="ECO:0007669"/>
    <property type="project" value="UniProtKB-SubCell"/>
</dbReference>
<gene>
    <name evidence="12" type="ORF">CSA56_17095</name>
</gene>
<dbReference type="GO" id="GO:0015749">
    <property type="term" value="P:monosaccharide transmembrane transport"/>
    <property type="evidence" value="ECO:0007669"/>
    <property type="project" value="UniProtKB-ARBA"/>
</dbReference>
<keyword evidence="7" id="KW-0547">Nucleotide-binding</keyword>
<dbReference type="FunFam" id="3.40.50.300:FF:000126">
    <property type="entry name" value="Galactose/methyl galactoside import ATP-binding protein MglA"/>
    <property type="match status" value="1"/>
</dbReference>
<dbReference type="SUPFAM" id="SSF52540">
    <property type="entry name" value="P-loop containing nucleoside triphosphate hydrolases"/>
    <property type="match status" value="2"/>
</dbReference>
<proteinExistence type="predicted"/>
<sequence length="494" mass="55095">MDDNILLEVKNVSKTFPGVRALDKVKLTLRKGTVHALCGENGAGKSTLMHVLMGVYRKDDGEILFKGHPVDFRSPRQALAQGISIVEQELSPIPDMTVAENLFLGREPVNQKVFVKYAELNAQASRVLQDLNLNIDPTRKMRTLSLAETQLVEIAKALSYNSDVIIMDEPTSAIGDKEVDRLFSVITRLKKQDKGIIYVSHRLEEIFTIADEVTVLRDGKYISTEKTQSLDRAKLISLMIGRKMEEEFVKNNIPADEALLVAKNFTKAGQFKNIHFALKKGEVLGIFGLMGSGRSEFLHALFGVESPDRGELFLNGAPVQINKPSDAIEHGIAYVTEDRKETGLVLTSSVKENISLTSLKRLTNLVLLNSRQEQQDVTEMVERFRVKTPSLRQLVVNLSGGNQQKVVLGKWLLTHPKILLFDEPTRGIDVGAKREIYNFISDYTNQGSAVIMVSSELPEIIGMSDRILVFRRGELAGELRRGEATQESIMHLAV</sequence>
<evidence type="ECO:0000256" key="10">
    <source>
        <dbReference type="ARBA" id="ARBA00023136"/>
    </source>
</evidence>
<keyword evidence="9" id="KW-1278">Translocase</keyword>
<evidence type="ECO:0000256" key="4">
    <source>
        <dbReference type="ARBA" id="ARBA00022475"/>
    </source>
</evidence>
<evidence type="ECO:0000259" key="11">
    <source>
        <dbReference type="PROSITE" id="PS50893"/>
    </source>
</evidence>
<evidence type="ECO:0000256" key="5">
    <source>
        <dbReference type="ARBA" id="ARBA00022597"/>
    </source>
</evidence>
<dbReference type="PANTHER" id="PTHR43790:SF3">
    <property type="entry name" value="D-ALLOSE IMPORT ATP-BINDING PROTEIN ALSA-RELATED"/>
    <property type="match status" value="1"/>
</dbReference>
<keyword evidence="8 12" id="KW-0067">ATP-binding</keyword>
<keyword evidence="6" id="KW-0677">Repeat</keyword>
<dbReference type="Proteomes" id="UP000230821">
    <property type="component" value="Unassembled WGS sequence"/>
</dbReference>
<accession>A0A2G6K922</accession>